<proteinExistence type="predicted"/>
<sequence length="964" mass="110118">LKNQDDNVTSSEDEISEDDDIPLEEPKKPKKPNISRIRAEAVEELAESLRPPEEPRITVRLMDTLEVENNVTDHEELDRRSAVEKCAIWLALRYNGKEVGRIQGSPFNNVFTSSIHHRFSMRIQQWPTALSLQLLETGPGAGVLFSKKLLVEVALPIPGSVKTETASWQSHEFICKHSKEKTKHKDVDSGKMRIKETKVQYTSGFISARTGWADSIPNIIFTQRNNFQTKDMTSIDKLKDWAEQSNIDPNDPNNADIIEYLKVVLLLQRIVIYPNKFDFCNEKDLLNNPRLKLLMLRDRGLPEFRNIKFVPLNEKEIPADVFKMYEKRMAVNKWKKGHKKTEGHFEAHRQRGKEYLQALRDAILKQCRSSQHNRTHKDIISEEPVPDIGTLGLTFMKWLQPKRPLRPTRKERKKVPAKNFTGQEVEIIVNVVRAFEVPARKDAEIQIATDALLVPVRPFVEVTFQGNRCRTTTAEGPNPTWNQDLHIPIKSPQGGISLSGFYAIKDSIHCHLYDETVIDLIEDDRERETNVHHRLERHWLGSLRIPFAALYTNSRLEGTFELYSPPVLLGYERESKDFRNTTFLTLFITVHPPLHPPEPFQEKLESSEDVLIEQHLDNWQAEVSREWPSRNVTTQVIDTAGKTVCVTRFFKPLQPPVIQPGVETTAEMAARFVSMIPVISGDMPFPGLFDIWLTADQVVRLLSGDGCDHAVLLACFLMHLGFKVWLALGTGIPQGPSAYVLTKDADGKYTVWDSSTARKYMLSDTFCPLHKVFCLINDANIWMNVQKEDTLCKTSFDITKRSDWLPAFGRTVSAPMGSVQPHSIEFSLTSPTETRLLQDKLEKQLRDAIMHLRPTCRTIWNRYCTATLRKLLPSLEKALWSTDHQSPPDHLQELQHILNSYKMCGFPINMPYSSSSELIDAVTATGVHLNDSADIEFAAAVYVHAFPSNVLSVWVYVASLVRRR</sequence>
<name>A0ABD0YCR0_9HEMI</name>
<dbReference type="Pfam" id="PF15625">
    <property type="entry name" value="CC2D2AN-C2"/>
    <property type="match status" value="1"/>
</dbReference>
<dbReference type="PROSITE" id="PS50004">
    <property type="entry name" value="C2"/>
    <property type="match status" value="1"/>
</dbReference>
<dbReference type="AlphaFoldDB" id="A0ABD0YCR0"/>
<feature type="non-terminal residue" evidence="3">
    <location>
        <position position="1"/>
    </location>
</feature>
<feature type="compositionally biased region" description="Acidic residues" evidence="1">
    <location>
        <begin position="11"/>
        <end position="23"/>
    </location>
</feature>
<dbReference type="InterPro" id="IPR056290">
    <property type="entry name" value="CEPT76/DRC7_peptidase-like_dom"/>
</dbReference>
<dbReference type="InterPro" id="IPR056288">
    <property type="entry name" value="CEP76_C"/>
</dbReference>
<dbReference type="InterPro" id="IPR028928">
    <property type="entry name" value="CC2D2AN-C2"/>
</dbReference>
<dbReference type="EMBL" id="JBFDAA010000009">
    <property type="protein sequence ID" value="KAL1129085.1"/>
    <property type="molecule type" value="Genomic_DNA"/>
</dbReference>
<feature type="domain" description="C2" evidence="2">
    <location>
        <begin position="401"/>
        <end position="560"/>
    </location>
</feature>
<organism evidence="3 4">
    <name type="scientific">Ranatra chinensis</name>
    <dbReference type="NCBI Taxonomy" id="642074"/>
    <lineage>
        <taxon>Eukaryota</taxon>
        <taxon>Metazoa</taxon>
        <taxon>Ecdysozoa</taxon>
        <taxon>Arthropoda</taxon>
        <taxon>Hexapoda</taxon>
        <taxon>Insecta</taxon>
        <taxon>Pterygota</taxon>
        <taxon>Neoptera</taxon>
        <taxon>Paraneoptera</taxon>
        <taxon>Hemiptera</taxon>
        <taxon>Heteroptera</taxon>
        <taxon>Panheteroptera</taxon>
        <taxon>Nepomorpha</taxon>
        <taxon>Nepidae</taxon>
        <taxon>Ranatrinae</taxon>
        <taxon>Ranatra</taxon>
    </lineage>
</organism>
<dbReference type="Pfam" id="PF24652">
    <property type="entry name" value="CEP76_C"/>
    <property type="match status" value="1"/>
</dbReference>
<feature type="region of interest" description="Disordered" evidence="1">
    <location>
        <begin position="1"/>
        <end position="36"/>
    </location>
</feature>
<dbReference type="Proteomes" id="UP001558652">
    <property type="component" value="Unassembled WGS sequence"/>
</dbReference>
<dbReference type="InterPro" id="IPR035892">
    <property type="entry name" value="C2_domain_sf"/>
</dbReference>
<accession>A0ABD0YCR0</accession>
<keyword evidence="4" id="KW-1185">Reference proteome</keyword>
<protein>
    <recommendedName>
        <fullName evidence="2">C2 domain-containing protein</fullName>
    </recommendedName>
</protein>
<gene>
    <name evidence="3" type="ORF">AAG570_013616</name>
</gene>
<dbReference type="SUPFAM" id="SSF49562">
    <property type="entry name" value="C2 domain (Calcium/lipid-binding domain, CaLB)"/>
    <property type="match status" value="1"/>
</dbReference>
<evidence type="ECO:0000313" key="3">
    <source>
        <dbReference type="EMBL" id="KAL1129085.1"/>
    </source>
</evidence>
<dbReference type="Pfam" id="PF00168">
    <property type="entry name" value="C2"/>
    <property type="match status" value="1"/>
</dbReference>
<dbReference type="InterPro" id="IPR052434">
    <property type="entry name" value="Tectonic-like_complex_comp"/>
</dbReference>
<comment type="caution">
    <text evidence="3">The sequence shown here is derived from an EMBL/GenBank/DDBJ whole genome shotgun (WGS) entry which is preliminary data.</text>
</comment>
<dbReference type="PANTHER" id="PTHR20837">
    <property type="entry name" value="CENTROSOMAL PROTEIN-RELATED"/>
    <property type="match status" value="1"/>
</dbReference>
<evidence type="ECO:0000259" key="2">
    <source>
        <dbReference type="PROSITE" id="PS50004"/>
    </source>
</evidence>
<dbReference type="Pfam" id="PF24656">
    <property type="entry name" value="CEPT76_peptidase"/>
    <property type="match status" value="1"/>
</dbReference>
<reference evidence="3 4" key="1">
    <citation type="submission" date="2024-07" db="EMBL/GenBank/DDBJ databases">
        <title>Chromosome-level genome assembly of the water stick insect Ranatra chinensis (Heteroptera: Nepidae).</title>
        <authorList>
            <person name="Liu X."/>
        </authorList>
    </citation>
    <scope>NUCLEOTIDE SEQUENCE [LARGE SCALE GENOMIC DNA]</scope>
    <source>
        <strain evidence="3">Cailab_2021Rc</strain>
        <tissue evidence="3">Muscle</tissue>
    </source>
</reference>
<evidence type="ECO:0000256" key="1">
    <source>
        <dbReference type="SAM" id="MobiDB-lite"/>
    </source>
</evidence>
<evidence type="ECO:0000313" key="4">
    <source>
        <dbReference type="Proteomes" id="UP001558652"/>
    </source>
</evidence>
<dbReference type="Gene3D" id="2.60.40.150">
    <property type="entry name" value="C2 domain"/>
    <property type="match status" value="1"/>
</dbReference>
<dbReference type="InterPro" id="IPR000008">
    <property type="entry name" value="C2_dom"/>
</dbReference>
<dbReference type="PANTHER" id="PTHR20837:SF0">
    <property type="entry name" value="COILED-COIL AND C2 DOMAIN-CONTAINING PROTEIN 2A"/>
    <property type="match status" value="1"/>
</dbReference>